<evidence type="ECO:0000313" key="2">
    <source>
        <dbReference type="EMBL" id="MDR7097218.1"/>
    </source>
</evidence>
<reference evidence="2 3" key="1">
    <citation type="submission" date="2023-07" db="EMBL/GenBank/DDBJ databases">
        <title>Sorghum-associated microbial communities from plants grown in Nebraska, USA.</title>
        <authorList>
            <person name="Schachtman D."/>
        </authorList>
    </citation>
    <scope>NUCLEOTIDE SEQUENCE [LARGE SCALE GENOMIC DNA]</scope>
    <source>
        <strain evidence="2 3">BE240</strain>
    </source>
</reference>
<gene>
    <name evidence="2" type="ORF">J2X09_004992</name>
</gene>
<name>A0ABU1VIB1_9BURK</name>
<organism evidence="2 3">
    <name type="scientific">Hydrogenophaga laconesensis</name>
    <dbReference type="NCBI Taxonomy" id="1805971"/>
    <lineage>
        <taxon>Bacteria</taxon>
        <taxon>Pseudomonadati</taxon>
        <taxon>Pseudomonadota</taxon>
        <taxon>Betaproteobacteria</taxon>
        <taxon>Burkholderiales</taxon>
        <taxon>Comamonadaceae</taxon>
        <taxon>Hydrogenophaga</taxon>
    </lineage>
</organism>
<dbReference type="RefSeq" id="WP_204734544.1">
    <property type="nucleotide sequence ID" value="NZ_JAVDWE010000021.1"/>
</dbReference>
<accession>A0ABU1VIB1</accession>
<proteinExistence type="predicted"/>
<dbReference type="EMBL" id="JAVDWE010000021">
    <property type="protein sequence ID" value="MDR7097218.1"/>
    <property type="molecule type" value="Genomic_DNA"/>
</dbReference>
<dbReference type="Pfam" id="PF00583">
    <property type="entry name" value="Acetyltransf_1"/>
    <property type="match status" value="1"/>
</dbReference>
<dbReference type="PROSITE" id="PS51186">
    <property type="entry name" value="GNAT"/>
    <property type="match status" value="1"/>
</dbReference>
<dbReference type="Gene3D" id="3.40.630.30">
    <property type="match status" value="1"/>
</dbReference>
<dbReference type="SUPFAM" id="SSF55729">
    <property type="entry name" value="Acyl-CoA N-acyltransferases (Nat)"/>
    <property type="match status" value="1"/>
</dbReference>
<dbReference type="InterPro" id="IPR016181">
    <property type="entry name" value="Acyl_CoA_acyltransferase"/>
</dbReference>
<sequence length="164" mass="18665">MKVRFATPDDLPAMYALGQAMHAESRFRHYPMDSKRVEAMLRDMVTHPATACALLAETHEGELAGGLGAFVTTYFFADVRVVQDKWFYVAPLHRGSAAALKLMLAVRRWAENRRARELNINMSVDIDRDRFERFMGHLQFRNCGSNFFLPLQGQTEAAPKIQST</sequence>
<dbReference type="Proteomes" id="UP001265550">
    <property type="component" value="Unassembled WGS sequence"/>
</dbReference>
<comment type="caution">
    <text evidence="2">The sequence shown here is derived from an EMBL/GenBank/DDBJ whole genome shotgun (WGS) entry which is preliminary data.</text>
</comment>
<feature type="domain" description="N-acetyltransferase" evidence="1">
    <location>
        <begin position="1"/>
        <end position="156"/>
    </location>
</feature>
<keyword evidence="3" id="KW-1185">Reference proteome</keyword>
<evidence type="ECO:0000259" key="1">
    <source>
        <dbReference type="PROSITE" id="PS51186"/>
    </source>
</evidence>
<evidence type="ECO:0000313" key="3">
    <source>
        <dbReference type="Proteomes" id="UP001265550"/>
    </source>
</evidence>
<protein>
    <submittedName>
        <fullName evidence="2">GNAT superfamily N-acetyltransferase</fullName>
    </submittedName>
</protein>
<dbReference type="InterPro" id="IPR000182">
    <property type="entry name" value="GNAT_dom"/>
</dbReference>